<protein>
    <submittedName>
        <fullName evidence="2">Uncharacterized protein</fullName>
    </submittedName>
</protein>
<organism evidence="2">
    <name type="scientific">Palpitomonas bilix</name>
    <dbReference type="NCBI Taxonomy" id="652834"/>
    <lineage>
        <taxon>Eukaryota</taxon>
        <taxon>Eukaryota incertae sedis</taxon>
    </lineage>
</organism>
<accession>A0A7S3DG63</accession>
<evidence type="ECO:0000256" key="1">
    <source>
        <dbReference type="SAM" id="MobiDB-lite"/>
    </source>
</evidence>
<dbReference type="EMBL" id="HBIB01029156">
    <property type="protein sequence ID" value="CAE0256751.1"/>
    <property type="molecule type" value="Transcribed_RNA"/>
</dbReference>
<dbReference type="AlphaFoldDB" id="A0A7S3DG63"/>
<gene>
    <name evidence="2" type="ORF">PBIL07802_LOCUS19007</name>
</gene>
<reference evidence="2" key="1">
    <citation type="submission" date="2021-01" db="EMBL/GenBank/DDBJ databases">
        <authorList>
            <person name="Corre E."/>
            <person name="Pelletier E."/>
            <person name="Niang G."/>
            <person name="Scheremetjew M."/>
            <person name="Finn R."/>
            <person name="Kale V."/>
            <person name="Holt S."/>
            <person name="Cochrane G."/>
            <person name="Meng A."/>
            <person name="Brown T."/>
            <person name="Cohen L."/>
        </authorList>
    </citation>
    <scope>NUCLEOTIDE SEQUENCE</scope>
    <source>
        <strain evidence="2">NIES-2562</strain>
    </source>
</reference>
<proteinExistence type="predicted"/>
<name>A0A7S3DG63_9EUKA</name>
<sequence length="250" mass="28679">MAGSLPLPAIRIVGEDASHENKWRAELKESKTSEDFFHSLSEAKVVSFVHFRDFDEGEYGRENFAVGFCNQPQFGFSVKPPFHEYYGRQGLVELPSRSSERTMGSVAAVAEERDKGCLPRLLQSWRPFELRLRSIAHVYRQGEETSQTCAYAYSLKEDSKRRYDTIGKEIVYTYQEQWFEPRDELYIVRKGGPVPLLKVYRRGKGGGREEAGEVRLKLRGYCLRVRVEGGERGGERGGGRGRERGGRRER</sequence>
<feature type="region of interest" description="Disordered" evidence="1">
    <location>
        <begin position="230"/>
        <end position="250"/>
    </location>
</feature>
<evidence type="ECO:0000313" key="2">
    <source>
        <dbReference type="EMBL" id="CAE0256751.1"/>
    </source>
</evidence>